<dbReference type="SUPFAM" id="SSF103473">
    <property type="entry name" value="MFS general substrate transporter"/>
    <property type="match status" value="1"/>
</dbReference>
<feature type="transmembrane region" description="Helical" evidence="7">
    <location>
        <begin position="367"/>
        <end position="387"/>
    </location>
</feature>
<protein>
    <recommendedName>
        <fullName evidence="10">MFS transporter</fullName>
    </recommendedName>
</protein>
<organism evidence="8 9">
    <name type="scientific">Rugosimonospora africana</name>
    <dbReference type="NCBI Taxonomy" id="556532"/>
    <lineage>
        <taxon>Bacteria</taxon>
        <taxon>Bacillati</taxon>
        <taxon>Actinomycetota</taxon>
        <taxon>Actinomycetes</taxon>
        <taxon>Micromonosporales</taxon>
        <taxon>Micromonosporaceae</taxon>
        <taxon>Rugosimonospora</taxon>
    </lineage>
</organism>
<feature type="transmembrane region" description="Helical" evidence="7">
    <location>
        <begin position="245"/>
        <end position="266"/>
    </location>
</feature>
<dbReference type="InterPro" id="IPR011701">
    <property type="entry name" value="MFS"/>
</dbReference>
<dbReference type="Gene3D" id="1.20.1250.20">
    <property type="entry name" value="MFS general substrate transporter like domains"/>
    <property type="match status" value="1"/>
</dbReference>
<evidence type="ECO:0000256" key="3">
    <source>
        <dbReference type="ARBA" id="ARBA00022692"/>
    </source>
</evidence>
<evidence type="ECO:0000256" key="4">
    <source>
        <dbReference type="ARBA" id="ARBA00022989"/>
    </source>
</evidence>
<sequence>MIRLLDLHAASYAGDTLITMGLAGTVFFSAAGDAARKNVALYLFVTMLPFALVAPVVGPVLDRFRHGRRYALAATMLGRAFLAWLISDYIHGIGLYPATIGVLLLSRAYGVARSAAVPRLLPPSMGLSEAAARASLFGTIAGAVVAPLGAAAYWFGPQWPLRVSSVIFLAGMVFALKLPPRADSEPPETVPAIFNRGTKVLNGRLIVAVLSGGAVLRALFGFLTLFLAFAVRSHHIPATLLGHKLAGAAALGVVAGGLGVGSFLATAIGTRLRIRRPVLLQATVTVLTAAAGLFAAVHFNLLTVALFTLVASAATGLAKLAVDATIQERVPERVRATGFGRSETVFMIAWVFGGALGLIPFGGQTGIAIVAVIMTLAAAAAVIRVGMLRKEKLHGAVQHDHDGQASRGQDATIDLDADTEPVPARTDRPRWRRMRSAKAERIRRAHDAAGPPTGSGAAASGPAKSGTGAFGAAADGSAGPGSASSPAGGQDRTEPVPKSTRVLPRDDETEPGYHLYRPSGLPPAQEED</sequence>
<evidence type="ECO:0008006" key="10">
    <source>
        <dbReference type="Google" id="ProtNLM"/>
    </source>
</evidence>
<keyword evidence="2" id="KW-1003">Cell membrane</keyword>
<reference evidence="8" key="1">
    <citation type="submission" date="2021-01" db="EMBL/GenBank/DDBJ databases">
        <title>Whole genome shotgun sequence of Rugosimonospora africana NBRC 104875.</title>
        <authorList>
            <person name="Komaki H."/>
            <person name="Tamura T."/>
        </authorList>
    </citation>
    <scope>NUCLEOTIDE SEQUENCE</scope>
    <source>
        <strain evidence="8">NBRC 104875</strain>
    </source>
</reference>
<accession>A0A8J3QVI0</accession>
<feature type="transmembrane region" description="Helical" evidence="7">
    <location>
        <begin position="343"/>
        <end position="361"/>
    </location>
</feature>
<keyword evidence="5 7" id="KW-0472">Membrane</keyword>
<dbReference type="GO" id="GO:0005886">
    <property type="term" value="C:plasma membrane"/>
    <property type="evidence" value="ECO:0007669"/>
    <property type="project" value="UniProtKB-SubCell"/>
</dbReference>
<comment type="subcellular location">
    <subcellularLocation>
        <location evidence="1">Cell membrane</location>
        <topology evidence="1">Multi-pass membrane protein</topology>
    </subcellularLocation>
</comment>
<feature type="transmembrane region" description="Helical" evidence="7">
    <location>
        <begin position="133"/>
        <end position="155"/>
    </location>
</feature>
<dbReference type="GO" id="GO:0022857">
    <property type="term" value="F:transmembrane transporter activity"/>
    <property type="evidence" value="ECO:0007669"/>
    <property type="project" value="InterPro"/>
</dbReference>
<evidence type="ECO:0000313" key="8">
    <source>
        <dbReference type="EMBL" id="GIH17598.1"/>
    </source>
</evidence>
<dbReference type="InterPro" id="IPR036259">
    <property type="entry name" value="MFS_trans_sf"/>
</dbReference>
<keyword evidence="3 7" id="KW-0812">Transmembrane</keyword>
<gene>
    <name evidence="8" type="ORF">Raf01_57700</name>
</gene>
<comment type="caution">
    <text evidence="8">The sequence shown here is derived from an EMBL/GenBank/DDBJ whole genome shotgun (WGS) entry which is preliminary data.</text>
</comment>
<proteinExistence type="predicted"/>
<dbReference type="Proteomes" id="UP000642748">
    <property type="component" value="Unassembled WGS sequence"/>
</dbReference>
<dbReference type="Pfam" id="PF07690">
    <property type="entry name" value="MFS_1"/>
    <property type="match status" value="1"/>
</dbReference>
<evidence type="ECO:0000256" key="2">
    <source>
        <dbReference type="ARBA" id="ARBA00022475"/>
    </source>
</evidence>
<name>A0A8J3QVI0_9ACTN</name>
<feature type="transmembrane region" description="Helical" evidence="7">
    <location>
        <begin position="12"/>
        <end position="32"/>
    </location>
</feature>
<feature type="compositionally biased region" description="Basic and acidic residues" evidence="6">
    <location>
        <begin position="437"/>
        <end position="447"/>
    </location>
</feature>
<dbReference type="AlphaFoldDB" id="A0A8J3QVI0"/>
<feature type="compositionally biased region" description="Low complexity" evidence="6">
    <location>
        <begin position="448"/>
        <end position="489"/>
    </location>
</feature>
<feature type="transmembrane region" description="Helical" evidence="7">
    <location>
        <begin position="205"/>
        <end position="230"/>
    </location>
</feature>
<keyword evidence="9" id="KW-1185">Reference proteome</keyword>
<evidence type="ECO:0000256" key="7">
    <source>
        <dbReference type="SAM" id="Phobius"/>
    </source>
</evidence>
<dbReference type="PANTHER" id="PTHR23513">
    <property type="entry name" value="INTEGRAL MEMBRANE EFFLUX PROTEIN-RELATED"/>
    <property type="match status" value="1"/>
</dbReference>
<feature type="transmembrane region" description="Helical" evidence="7">
    <location>
        <begin position="38"/>
        <end position="58"/>
    </location>
</feature>
<evidence type="ECO:0000256" key="1">
    <source>
        <dbReference type="ARBA" id="ARBA00004651"/>
    </source>
</evidence>
<dbReference type="EMBL" id="BONZ01000056">
    <property type="protein sequence ID" value="GIH17598.1"/>
    <property type="molecule type" value="Genomic_DNA"/>
</dbReference>
<dbReference type="PANTHER" id="PTHR23513:SF18">
    <property type="entry name" value="INTEGRAL MEMBRANE PROTEIN"/>
    <property type="match status" value="1"/>
</dbReference>
<evidence type="ECO:0000256" key="5">
    <source>
        <dbReference type="ARBA" id="ARBA00023136"/>
    </source>
</evidence>
<feature type="region of interest" description="Disordered" evidence="6">
    <location>
        <begin position="396"/>
        <end position="528"/>
    </location>
</feature>
<keyword evidence="4 7" id="KW-1133">Transmembrane helix</keyword>
<evidence type="ECO:0000313" key="9">
    <source>
        <dbReference type="Proteomes" id="UP000642748"/>
    </source>
</evidence>
<feature type="transmembrane region" description="Helical" evidence="7">
    <location>
        <begin position="303"/>
        <end position="322"/>
    </location>
</feature>
<dbReference type="CDD" id="cd06173">
    <property type="entry name" value="MFS_MefA_like"/>
    <property type="match status" value="1"/>
</dbReference>
<evidence type="ECO:0000256" key="6">
    <source>
        <dbReference type="SAM" id="MobiDB-lite"/>
    </source>
</evidence>
<feature type="transmembrane region" description="Helical" evidence="7">
    <location>
        <begin position="278"/>
        <end position="297"/>
    </location>
</feature>